<organism evidence="1 2">
    <name type="scientific">Meloidogyne graminicola</name>
    <dbReference type="NCBI Taxonomy" id="189291"/>
    <lineage>
        <taxon>Eukaryota</taxon>
        <taxon>Metazoa</taxon>
        <taxon>Ecdysozoa</taxon>
        <taxon>Nematoda</taxon>
        <taxon>Chromadorea</taxon>
        <taxon>Rhabditida</taxon>
        <taxon>Tylenchina</taxon>
        <taxon>Tylenchomorpha</taxon>
        <taxon>Tylenchoidea</taxon>
        <taxon>Meloidogynidae</taxon>
        <taxon>Meloidogyninae</taxon>
        <taxon>Meloidogyne</taxon>
    </lineage>
</organism>
<name>A0A8S9ZHM5_9BILA</name>
<dbReference type="EMBL" id="JABEBT010000094">
    <property type="protein sequence ID" value="KAF7632768.1"/>
    <property type="molecule type" value="Genomic_DNA"/>
</dbReference>
<accession>A0A8S9ZHM5</accession>
<keyword evidence="2" id="KW-1185">Reference proteome</keyword>
<evidence type="ECO:0000313" key="1">
    <source>
        <dbReference type="EMBL" id="KAF7632768.1"/>
    </source>
</evidence>
<sequence length="354" mass="42250">MRFKNVFFYLADMEEFNFNSLIGLSKIQRLDFVDLLNNNNSLKFPYFFGNFTLRFYLPENMFCENFILCFVSRLDPNFGRINSFFQIENRKCDGNQMAAKCIPQENGKTAWHALGFNIIEENKINYVILRFSYGRNNSYKFKLPTNRTFYLNINFNSPLKAIISSDKNGQNILINDEENRPTIKKLKNGFSFKFINNFGLWQLPLEWAWLRPKDLLKREELEFNYFQPILRIFRDKKCKNLNLTIIGVKPKILPELSINELEALWIPPENKKIYYGRCERMNNLTNQLLNSKKPRFIGIPKRSLINKNSVGMFFIQCKQLIFGLPLLEPHKYGNKDEKVTEWKIIYNWKYNYLK</sequence>
<reference evidence="1" key="1">
    <citation type="journal article" date="2020" name="Ecol. Evol.">
        <title>Genome structure and content of the rice root-knot nematode (Meloidogyne graminicola).</title>
        <authorList>
            <person name="Phan N.T."/>
            <person name="Danchin E.G.J."/>
            <person name="Klopp C."/>
            <person name="Perfus-Barbeoch L."/>
            <person name="Kozlowski D.K."/>
            <person name="Koutsovoulos G.D."/>
            <person name="Lopez-Roques C."/>
            <person name="Bouchez O."/>
            <person name="Zahm M."/>
            <person name="Besnard G."/>
            <person name="Bellafiore S."/>
        </authorList>
    </citation>
    <scope>NUCLEOTIDE SEQUENCE</scope>
    <source>
        <strain evidence="1">VN-18</strain>
    </source>
</reference>
<comment type="caution">
    <text evidence="1">The sequence shown here is derived from an EMBL/GenBank/DDBJ whole genome shotgun (WGS) entry which is preliminary data.</text>
</comment>
<evidence type="ECO:0000313" key="2">
    <source>
        <dbReference type="Proteomes" id="UP000605970"/>
    </source>
</evidence>
<proteinExistence type="predicted"/>
<dbReference type="Proteomes" id="UP000605970">
    <property type="component" value="Unassembled WGS sequence"/>
</dbReference>
<protein>
    <submittedName>
        <fullName evidence="1">Uncharacterized protein</fullName>
    </submittedName>
</protein>
<gene>
    <name evidence="1" type="ORF">Mgra_00007830</name>
</gene>
<dbReference type="AlphaFoldDB" id="A0A8S9ZHM5"/>
<dbReference type="OrthoDB" id="10448996at2759"/>